<comment type="subcellular location">
    <subcellularLocation>
        <location evidence="1">Cell envelope</location>
    </subcellularLocation>
</comment>
<dbReference type="Pfam" id="PF09479">
    <property type="entry name" value="Flg_new"/>
    <property type="match status" value="1"/>
</dbReference>
<keyword evidence="6" id="KW-0812">Transmembrane</keyword>
<dbReference type="PROSITE" id="PS50847">
    <property type="entry name" value="GRAM_POS_ANCHORING"/>
    <property type="match status" value="1"/>
</dbReference>
<keyword evidence="6" id="KW-0472">Membrane</keyword>
<gene>
    <name evidence="9" type="ORF">AUMI_110130</name>
</gene>
<evidence type="ECO:0000256" key="1">
    <source>
        <dbReference type="ARBA" id="ARBA00004196"/>
    </source>
</evidence>
<dbReference type="Gene3D" id="2.60.40.4270">
    <property type="entry name" value="Listeria-Bacteroides repeat domain"/>
    <property type="match status" value="1"/>
</dbReference>
<evidence type="ECO:0000313" key="9">
    <source>
        <dbReference type="EMBL" id="BAU99555.1"/>
    </source>
</evidence>
<dbReference type="RefSeq" id="WP_096382104.1">
    <property type="nucleotide sequence ID" value="NZ_AP017457.1"/>
</dbReference>
<dbReference type="Proteomes" id="UP000243847">
    <property type="component" value="Chromosome sequence1"/>
</dbReference>
<evidence type="ECO:0000256" key="2">
    <source>
        <dbReference type="ARBA" id="ARBA00022512"/>
    </source>
</evidence>
<feature type="chain" id="PRO_5008008916" description="Gram-positive cocci surface proteins LPxTG domain-containing protein" evidence="7">
    <location>
        <begin position="30"/>
        <end position="290"/>
    </location>
</feature>
<dbReference type="InterPro" id="IPR019931">
    <property type="entry name" value="LPXTG_anchor"/>
</dbReference>
<evidence type="ECO:0000256" key="5">
    <source>
        <dbReference type="ARBA" id="ARBA00023088"/>
    </source>
</evidence>
<evidence type="ECO:0000256" key="7">
    <source>
        <dbReference type="SAM" id="SignalP"/>
    </source>
</evidence>
<sequence length="290" mass="28860">MQKLSLKALAVSILSLFLIAIGAAIPANAATNVTPSDVVVAGGNNTSSFTVNLDSLPNSVYSFGIRIYGGSFVTQVGAPGSAITVSASSPTQCSTSGISFQAGASVSGFCVALNSTVNRAFFYATPNNVDPAGTASLSFATGSILFDASAPAGGYRIEAYYQTSSGGGSTTLATIALTTASASKTVTFNSNGGSGAMADQSASTATALSANAFTRSGYTFAGWNTAADGSGTSYADGASFPFSANATLYAQWTATLATTGFDAAPYLFGGLALALTGGALVLIARRKQSN</sequence>
<dbReference type="GO" id="GO:0030313">
    <property type="term" value="C:cell envelope"/>
    <property type="evidence" value="ECO:0007669"/>
    <property type="project" value="UniProtKB-SubCell"/>
</dbReference>
<protein>
    <recommendedName>
        <fullName evidence="8">Gram-positive cocci surface proteins LPxTG domain-containing protein</fullName>
    </recommendedName>
</protein>
<evidence type="ECO:0000259" key="8">
    <source>
        <dbReference type="PROSITE" id="PS50847"/>
    </source>
</evidence>
<reference evidence="9 10" key="1">
    <citation type="journal article" date="2016" name="Genome Announc.">
        <title>Complete Genome Sequence of Aurantimicrobium minutum Type Strain KNCT, a Planktonic Ultramicrobacterium Isolated from River Water.</title>
        <authorList>
            <person name="Nakai R."/>
            <person name="Fujisawa T."/>
            <person name="Nakamura Y."/>
            <person name="Nishide H."/>
            <person name="Uchiyama I."/>
            <person name="Baba T."/>
            <person name="Toyoda A."/>
            <person name="Fujiyama A."/>
            <person name="Naganuma T."/>
            <person name="Niki H."/>
        </authorList>
    </citation>
    <scope>NUCLEOTIDE SEQUENCE [LARGE SCALE GENOMIC DNA]</scope>
    <source>
        <strain evidence="9 10">KNC</strain>
    </source>
</reference>
<feature type="signal peptide" evidence="7">
    <location>
        <begin position="1"/>
        <end position="29"/>
    </location>
</feature>
<dbReference type="InterPro" id="IPR013378">
    <property type="entry name" value="InlB-like_B-rpt"/>
</dbReference>
<evidence type="ECO:0000313" key="10">
    <source>
        <dbReference type="Proteomes" id="UP000243847"/>
    </source>
</evidence>
<keyword evidence="2" id="KW-0134">Cell wall</keyword>
<organism evidence="9 10">
    <name type="scientific">Aurantimicrobium minutum</name>
    <dbReference type="NCBI Taxonomy" id="708131"/>
    <lineage>
        <taxon>Bacteria</taxon>
        <taxon>Bacillati</taxon>
        <taxon>Actinomycetota</taxon>
        <taxon>Actinomycetes</taxon>
        <taxon>Micrococcales</taxon>
        <taxon>Microbacteriaceae</taxon>
        <taxon>Aurantimicrobium</taxon>
    </lineage>
</organism>
<name>A0A173LX67_9MICO</name>
<keyword evidence="6" id="KW-1133">Transmembrane helix</keyword>
<dbReference type="AlphaFoldDB" id="A0A173LX67"/>
<dbReference type="KEGG" id="amin:AUMI_110130"/>
<evidence type="ECO:0000256" key="3">
    <source>
        <dbReference type="ARBA" id="ARBA00022525"/>
    </source>
</evidence>
<evidence type="ECO:0000256" key="4">
    <source>
        <dbReference type="ARBA" id="ARBA00022729"/>
    </source>
</evidence>
<feature type="domain" description="Gram-positive cocci surface proteins LPxTG" evidence="8">
    <location>
        <begin position="256"/>
        <end position="290"/>
    </location>
</feature>
<dbReference type="OrthoDB" id="2078652at2"/>
<keyword evidence="4 7" id="KW-0732">Signal</keyword>
<accession>A0A173LX67</accession>
<dbReference type="EMBL" id="AP017457">
    <property type="protein sequence ID" value="BAU99555.1"/>
    <property type="molecule type" value="Genomic_DNA"/>
</dbReference>
<keyword evidence="3" id="KW-0964">Secreted</keyword>
<feature type="transmembrane region" description="Helical" evidence="6">
    <location>
        <begin position="263"/>
        <end position="284"/>
    </location>
</feature>
<dbReference type="InterPro" id="IPR042229">
    <property type="entry name" value="Listeria/Bacterioides_rpt_sf"/>
</dbReference>
<evidence type="ECO:0000256" key="6">
    <source>
        <dbReference type="SAM" id="Phobius"/>
    </source>
</evidence>
<proteinExistence type="predicted"/>
<dbReference type="GeneID" id="80452207"/>
<keyword evidence="5" id="KW-0572">Peptidoglycan-anchor</keyword>